<reference evidence="1 2" key="1">
    <citation type="submission" date="2019-02" db="EMBL/GenBank/DDBJ databases">
        <title>Bacterial novel species Emticicia sp. 17J42-9 isolated from soil.</title>
        <authorList>
            <person name="Jung H.-Y."/>
        </authorList>
    </citation>
    <scope>NUCLEOTIDE SEQUENCE [LARGE SCALE GENOMIC DNA]</scope>
    <source>
        <strain evidence="1 2">17J42-9</strain>
    </source>
</reference>
<keyword evidence="2" id="KW-1185">Reference proteome</keyword>
<dbReference type="RefSeq" id="WP_130020974.1">
    <property type="nucleotide sequence ID" value="NZ_SEWF01000013.1"/>
</dbReference>
<organism evidence="1 2">
    <name type="scientific">Emticicia agri</name>
    <dbReference type="NCBI Taxonomy" id="2492393"/>
    <lineage>
        <taxon>Bacteria</taxon>
        <taxon>Pseudomonadati</taxon>
        <taxon>Bacteroidota</taxon>
        <taxon>Cytophagia</taxon>
        <taxon>Cytophagales</taxon>
        <taxon>Leadbetterellaceae</taxon>
        <taxon>Emticicia</taxon>
    </lineage>
</organism>
<accession>A0A4Q5M063</accession>
<gene>
    <name evidence="1" type="ORF">EWM59_10745</name>
</gene>
<evidence type="ECO:0000313" key="1">
    <source>
        <dbReference type="EMBL" id="RYU95581.1"/>
    </source>
</evidence>
<protein>
    <recommendedName>
        <fullName evidence="3">Lipoprotein</fullName>
    </recommendedName>
</protein>
<dbReference type="OrthoDB" id="9794546at2"/>
<dbReference type="EMBL" id="SEWF01000013">
    <property type="protein sequence ID" value="RYU95581.1"/>
    <property type="molecule type" value="Genomic_DNA"/>
</dbReference>
<sequence length="243" mass="28372">MKLSYLLILMNVIIVSCNQQQLSGDNLKSDTALILSKDSLSQFFQSNGVVTFINTDDNIRKGFKIFNGDGSDFMKIVPFNDSINFQNKEFRLSDFDKSKQFFQKHHFSPKGFWPDYHIFQFEYLQSKDNFIEIYIDEAKSITKKLSLDTTLFKVENWKEHIVGTMIDFHTKKDIIRVSPIEDSKSLGYENSEEELFFVATEIKGDWIYIESKAICGFSQNAQYNGWLRWKKEGKLLITFAYAC</sequence>
<comment type="caution">
    <text evidence="1">The sequence shown here is derived from an EMBL/GenBank/DDBJ whole genome shotgun (WGS) entry which is preliminary data.</text>
</comment>
<proteinExistence type="predicted"/>
<dbReference type="PROSITE" id="PS51257">
    <property type="entry name" value="PROKAR_LIPOPROTEIN"/>
    <property type="match status" value="1"/>
</dbReference>
<evidence type="ECO:0000313" key="2">
    <source>
        <dbReference type="Proteomes" id="UP000293162"/>
    </source>
</evidence>
<dbReference type="Proteomes" id="UP000293162">
    <property type="component" value="Unassembled WGS sequence"/>
</dbReference>
<dbReference type="AlphaFoldDB" id="A0A4Q5M063"/>
<evidence type="ECO:0008006" key="3">
    <source>
        <dbReference type="Google" id="ProtNLM"/>
    </source>
</evidence>
<name>A0A4Q5M063_9BACT</name>